<keyword evidence="1 5" id="KW-0489">Methyltransferase</keyword>
<accession>A0A1N6P075</accession>
<dbReference type="PANTHER" id="PTHR18895">
    <property type="entry name" value="HEMK METHYLTRANSFERASE"/>
    <property type="match status" value="1"/>
</dbReference>
<organism evidence="5 6">
    <name type="scientific">Alkalispirochaeta americana</name>
    <dbReference type="NCBI Taxonomy" id="159291"/>
    <lineage>
        <taxon>Bacteria</taxon>
        <taxon>Pseudomonadati</taxon>
        <taxon>Spirochaetota</taxon>
        <taxon>Spirochaetia</taxon>
        <taxon>Spirochaetales</taxon>
        <taxon>Spirochaetaceae</taxon>
        <taxon>Alkalispirochaeta</taxon>
    </lineage>
</organism>
<evidence type="ECO:0000313" key="5">
    <source>
        <dbReference type="EMBL" id="SIP97637.1"/>
    </source>
</evidence>
<reference evidence="5 6" key="1">
    <citation type="submission" date="2017-01" db="EMBL/GenBank/DDBJ databases">
        <authorList>
            <person name="Mah S.A."/>
            <person name="Swanson W.J."/>
            <person name="Moy G.W."/>
            <person name="Vacquier V.D."/>
        </authorList>
    </citation>
    <scope>NUCLEOTIDE SEQUENCE [LARGE SCALE GENOMIC DNA]</scope>
    <source>
        <strain evidence="5 6">ASpG1</strain>
    </source>
</reference>
<dbReference type="InterPro" id="IPR040758">
    <property type="entry name" value="PrmC_N"/>
</dbReference>
<dbReference type="InterPro" id="IPR029063">
    <property type="entry name" value="SAM-dependent_MTases_sf"/>
</dbReference>
<proteinExistence type="predicted"/>
<dbReference type="NCBIfam" id="TIGR00536">
    <property type="entry name" value="hemK_fam"/>
    <property type="match status" value="1"/>
</dbReference>
<dbReference type="Proteomes" id="UP000186400">
    <property type="component" value="Unassembled WGS sequence"/>
</dbReference>
<keyword evidence="2 5" id="KW-0808">Transferase</keyword>
<evidence type="ECO:0000256" key="3">
    <source>
        <dbReference type="ARBA" id="ARBA00022691"/>
    </source>
</evidence>
<feature type="domain" description="Release factor glutamine methyltransferase N-terminal" evidence="4">
    <location>
        <begin position="3"/>
        <end position="68"/>
    </location>
</feature>
<dbReference type="RefSeq" id="WP_159438703.1">
    <property type="nucleotide sequence ID" value="NZ_FTMS01000002.1"/>
</dbReference>
<evidence type="ECO:0000259" key="4">
    <source>
        <dbReference type="Pfam" id="PF17827"/>
    </source>
</evidence>
<dbReference type="NCBIfam" id="TIGR03534">
    <property type="entry name" value="RF_mod_PrmC"/>
    <property type="match status" value="1"/>
</dbReference>
<dbReference type="SUPFAM" id="SSF53335">
    <property type="entry name" value="S-adenosyl-L-methionine-dependent methyltransferases"/>
    <property type="match status" value="1"/>
</dbReference>
<dbReference type="InterPro" id="IPR050320">
    <property type="entry name" value="N5-glutamine_MTase"/>
</dbReference>
<dbReference type="PANTHER" id="PTHR18895:SF74">
    <property type="entry name" value="MTRF1L RELEASE FACTOR GLUTAMINE METHYLTRANSFERASE"/>
    <property type="match status" value="1"/>
</dbReference>
<dbReference type="Pfam" id="PF17827">
    <property type="entry name" value="PrmC_N"/>
    <property type="match status" value="1"/>
</dbReference>
<dbReference type="OrthoDB" id="9800643at2"/>
<dbReference type="InterPro" id="IPR019874">
    <property type="entry name" value="RF_methyltr_PrmC"/>
</dbReference>
<dbReference type="GO" id="GO:0008276">
    <property type="term" value="F:protein methyltransferase activity"/>
    <property type="evidence" value="ECO:0007669"/>
    <property type="project" value="InterPro"/>
</dbReference>
<evidence type="ECO:0000313" key="6">
    <source>
        <dbReference type="Proteomes" id="UP000186400"/>
    </source>
</evidence>
<dbReference type="Gene3D" id="3.40.50.150">
    <property type="entry name" value="Vaccinia Virus protein VP39"/>
    <property type="match status" value="1"/>
</dbReference>
<evidence type="ECO:0000256" key="2">
    <source>
        <dbReference type="ARBA" id="ARBA00022679"/>
    </source>
</evidence>
<keyword evidence="6" id="KW-1185">Reference proteome</keyword>
<dbReference type="EMBL" id="FTMS01000002">
    <property type="protein sequence ID" value="SIP97637.1"/>
    <property type="molecule type" value="Genomic_DNA"/>
</dbReference>
<sequence>MKQLQGISESPWLDSLLLLEHATGRPREDLLAELGDPAEKALKPSWIDSFMKCTKRRSSGIPVAYIIGRKDFRGLSFAVGPGVLVPRPETELLVEEAVRMIKNSQNVVRYHDCCTGSGCVVIAVTAECSALGVRLIPSFSDIEEEALTWARRNARDLLGDEPAIRSWRGSWLEGLDEPVDLVTANPPYLTREETRKVLSRGWGEPRQALAAGDDGLEAYRELVPQAASIIAPRGELLMECGSGQGEAIREICQRHGFDKVEIIPDYAGHDRVIRARQKIAPTNHRGRERN</sequence>
<dbReference type="STRING" id="159291.SAMN05920897_10259"/>
<protein>
    <submittedName>
        <fullName evidence="5">Release factor glutamine methyltransferase</fullName>
    </submittedName>
</protein>
<dbReference type="AlphaFoldDB" id="A0A1N6P075"/>
<evidence type="ECO:0000256" key="1">
    <source>
        <dbReference type="ARBA" id="ARBA00022603"/>
    </source>
</evidence>
<dbReference type="Gene3D" id="1.10.8.10">
    <property type="entry name" value="DNA helicase RuvA subunit, C-terminal domain"/>
    <property type="match status" value="1"/>
</dbReference>
<gene>
    <name evidence="5" type="ORF">SAMN05920897_10259</name>
</gene>
<dbReference type="GO" id="GO:0032259">
    <property type="term" value="P:methylation"/>
    <property type="evidence" value="ECO:0007669"/>
    <property type="project" value="UniProtKB-KW"/>
</dbReference>
<dbReference type="InterPro" id="IPR004556">
    <property type="entry name" value="HemK-like"/>
</dbReference>
<keyword evidence="3" id="KW-0949">S-adenosyl-L-methionine</keyword>
<name>A0A1N6P075_9SPIO</name>